<dbReference type="GO" id="GO:0045454">
    <property type="term" value="P:cell redox homeostasis"/>
    <property type="evidence" value="ECO:0007669"/>
    <property type="project" value="TreeGrafter"/>
</dbReference>
<dbReference type="Gene3D" id="3.40.30.10">
    <property type="entry name" value="Glutaredoxin"/>
    <property type="match status" value="1"/>
</dbReference>
<dbReference type="EMBL" id="VPFD01000006">
    <property type="protein sequence ID" value="TXG00619.1"/>
    <property type="molecule type" value="Genomic_DNA"/>
</dbReference>
<organism evidence="2 3">
    <name type="scientific">Massilia arenae</name>
    <dbReference type="NCBI Taxonomy" id="2603288"/>
    <lineage>
        <taxon>Bacteria</taxon>
        <taxon>Pseudomonadati</taxon>
        <taxon>Pseudomonadota</taxon>
        <taxon>Betaproteobacteria</taxon>
        <taxon>Burkholderiales</taxon>
        <taxon>Oxalobacteraceae</taxon>
        <taxon>Telluria group</taxon>
        <taxon>Massilia</taxon>
    </lineage>
</organism>
<gene>
    <name evidence="2" type="ORF">FVD38_07575</name>
</gene>
<dbReference type="Proteomes" id="UP000321413">
    <property type="component" value="Unassembled WGS sequence"/>
</dbReference>
<dbReference type="InterPro" id="IPR036249">
    <property type="entry name" value="Thioredoxin-like_sf"/>
</dbReference>
<dbReference type="Pfam" id="PF00462">
    <property type="entry name" value="Glutaredoxin"/>
    <property type="match status" value="1"/>
</dbReference>
<dbReference type="InterPro" id="IPR002109">
    <property type="entry name" value="Glutaredoxin"/>
</dbReference>
<evidence type="ECO:0000259" key="1">
    <source>
        <dbReference type="Pfam" id="PF00462"/>
    </source>
</evidence>
<dbReference type="PROSITE" id="PS00195">
    <property type="entry name" value="GLUTAREDOXIN_1"/>
    <property type="match status" value="1"/>
</dbReference>
<sequence>MLANKFKSSLTYALILVAGLGIGLAAPQLFEAFKPAYSTGDYSAYYPDANTRVVLYGTVTCPYCIQARAYLRKRAIPFIDRDVDSSDQGRRDFASLGKQAVPVILVGDRLLTGFNKKHLDAALDQVGHPVAR</sequence>
<accession>A0A5C7G2N8</accession>
<proteinExistence type="predicted"/>
<name>A0A5C7G2N8_9BURK</name>
<dbReference type="PROSITE" id="PS51354">
    <property type="entry name" value="GLUTAREDOXIN_2"/>
    <property type="match status" value="1"/>
</dbReference>
<dbReference type="InterPro" id="IPR011767">
    <property type="entry name" value="GLR_AS"/>
</dbReference>
<evidence type="ECO:0000313" key="3">
    <source>
        <dbReference type="Proteomes" id="UP000321413"/>
    </source>
</evidence>
<protein>
    <submittedName>
        <fullName evidence="2">Glutaredoxin family protein</fullName>
    </submittedName>
</protein>
<dbReference type="PANTHER" id="PTHR34386:SF1">
    <property type="entry name" value="GLUTAREDOXIN-LIKE PROTEIN NRDH"/>
    <property type="match status" value="1"/>
</dbReference>
<reference evidence="2 3" key="1">
    <citation type="submission" date="2019-08" db="EMBL/GenBank/DDBJ databases">
        <title>Massilia golmudensis sp. nov., isolated from sand in the Qinghai-Tibetan Plateau.</title>
        <authorList>
            <person name="Zhang B."/>
        </authorList>
    </citation>
    <scope>NUCLEOTIDE SEQUENCE [LARGE SCALE GENOMIC DNA]</scope>
    <source>
        <strain evidence="2 3">GEM5</strain>
    </source>
</reference>
<dbReference type="AlphaFoldDB" id="A0A5C7G2N8"/>
<dbReference type="RefSeq" id="WP_147934255.1">
    <property type="nucleotide sequence ID" value="NZ_VPFD01000006.1"/>
</dbReference>
<keyword evidence="3" id="KW-1185">Reference proteome</keyword>
<comment type="caution">
    <text evidence="2">The sequence shown here is derived from an EMBL/GenBank/DDBJ whole genome shotgun (WGS) entry which is preliminary data.</text>
</comment>
<evidence type="ECO:0000313" key="2">
    <source>
        <dbReference type="EMBL" id="TXG00619.1"/>
    </source>
</evidence>
<dbReference type="InterPro" id="IPR051548">
    <property type="entry name" value="Grx-like_ET"/>
</dbReference>
<dbReference type="CDD" id="cd02976">
    <property type="entry name" value="NrdH"/>
    <property type="match status" value="1"/>
</dbReference>
<feature type="domain" description="Glutaredoxin" evidence="1">
    <location>
        <begin position="53"/>
        <end position="110"/>
    </location>
</feature>
<dbReference type="PANTHER" id="PTHR34386">
    <property type="entry name" value="GLUTAREDOXIN"/>
    <property type="match status" value="1"/>
</dbReference>
<dbReference type="GO" id="GO:0009055">
    <property type="term" value="F:electron transfer activity"/>
    <property type="evidence" value="ECO:0007669"/>
    <property type="project" value="TreeGrafter"/>
</dbReference>
<dbReference type="SUPFAM" id="SSF52833">
    <property type="entry name" value="Thioredoxin-like"/>
    <property type="match status" value="1"/>
</dbReference>